<organism evidence="4 5">
    <name type="scientific">Candidatus Pullichristensenella excrementigallinarum</name>
    <dbReference type="NCBI Taxonomy" id="2840907"/>
    <lineage>
        <taxon>Bacteria</taxon>
        <taxon>Bacillati</taxon>
        <taxon>Bacillota</taxon>
        <taxon>Clostridia</taxon>
        <taxon>Candidatus Pullichristensenella</taxon>
    </lineage>
</organism>
<evidence type="ECO:0000313" key="4">
    <source>
        <dbReference type="EMBL" id="HIU33220.1"/>
    </source>
</evidence>
<dbReference type="SUPFAM" id="SSF51182">
    <property type="entry name" value="RmlC-like cupins"/>
    <property type="match status" value="1"/>
</dbReference>
<comment type="caution">
    <text evidence="4">The sequence shown here is derived from an EMBL/GenBank/DDBJ whole genome shotgun (WGS) entry which is preliminary data.</text>
</comment>
<evidence type="ECO:0000313" key="5">
    <source>
        <dbReference type="Proteomes" id="UP000824072"/>
    </source>
</evidence>
<dbReference type="InterPro" id="IPR014710">
    <property type="entry name" value="RmlC-like_jellyroll"/>
</dbReference>
<sequence>MELYPLVMEPYFRHGGETPWGGTMLRDAFGKSSPDLTGESLEISALPGMESIVRNGPHAGKTLPAMIALWGERLTGANFEKFPLLLKLLDVEDRLSVQVHPDDAYAASEGRLGKTEAWIILNCDPDVKIVYGLEPLCEPLETILEKGELESVLHTQAVRPGDVYYIPHGMVHSIGGGVQIYEIQQSSDATYRFWDWNRVDANGRSRELHTRQGLDVTRPDLRLDKIPGTTILRKGGSQTYYIANENFELSRLNVSGEMPLPSGRMLFLTPTCPILLRYPGGEIEPAPFDSVLLPAELQGASIVGEGKVLMSTVSDRAALRAELGYRAPDVAGLVD</sequence>
<dbReference type="Gene3D" id="2.60.120.10">
    <property type="entry name" value="Jelly Rolls"/>
    <property type="match status" value="1"/>
</dbReference>
<keyword evidence="4" id="KW-0413">Isomerase</keyword>
<dbReference type="Proteomes" id="UP000824072">
    <property type="component" value="Unassembled WGS sequence"/>
</dbReference>
<dbReference type="InterPro" id="IPR051804">
    <property type="entry name" value="Carb_Metab_Reg_Kinase/Isom"/>
</dbReference>
<accession>A0A9D1LBB8</accession>
<dbReference type="GO" id="GO:0008270">
    <property type="term" value="F:zinc ion binding"/>
    <property type="evidence" value="ECO:0007669"/>
    <property type="project" value="InterPro"/>
</dbReference>
<proteinExistence type="predicted"/>
<keyword evidence="2" id="KW-0862">Zinc</keyword>
<evidence type="ECO:0000256" key="1">
    <source>
        <dbReference type="ARBA" id="ARBA00022723"/>
    </source>
</evidence>
<dbReference type="EMBL" id="DVMU01000035">
    <property type="protein sequence ID" value="HIU33220.1"/>
    <property type="molecule type" value="Genomic_DNA"/>
</dbReference>
<gene>
    <name evidence="4" type="ORF">IAB02_01530</name>
</gene>
<protein>
    <submittedName>
        <fullName evidence="4">Mannose-6-phosphate isomerase, class I</fullName>
    </submittedName>
</protein>
<dbReference type="Pfam" id="PF20511">
    <property type="entry name" value="PMI_typeI_cat"/>
    <property type="match status" value="1"/>
</dbReference>
<evidence type="ECO:0000259" key="3">
    <source>
        <dbReference type="Pfam" id="PF20511"/>
    </source>
</evidence>
<dbReference type="PANTHER" id="PTHR42742:SF3">
    <property type="entry name" value="FRUCTOKINASE"/>
    <property type="match status" value="1"/>
</dbReference>
<reference evidence="4" key="1">
    <citation type="submission" date="2020-10" db="EMBL/GenBank/DDBJ databases">
        <authorList>
            <person name="Gilroy R."/>
        </authorList>
    </citation>
    <scope>NUCLEOTIDE SEQUENCE</scope>
    <source>
        <strain evidence="4">ChiHcec3-11533</strain>
    </source>
</reference>
<name>A0A9D1LBB8_9FIRM</name>
<reference evidence="4" key="2">
    <citation type="journal article" date="2021" name="PeerJ">
        <title>Extensive microbial diversity within the chicken gut microbiome revealed by metagenomics and culture.</title>
        <authorList>
            <person name="Gilroy R."/>
            <person name="Ravi A."/>
            <person name="Getino M."/>
            <person name="Pursley I."/>
            <person name="Horton D.L."/>
            <person name="Alikhan N.F."/>
            <person name="Baker D."/>
            <person name="Gharbi K."/>
            <person name="Hall N."/>
            <person name="Watson M."/>
            <person name="Adriaenssens E.M."/>
            <person name="Foster-Nyarko E."/>
            <person name="Jarju S."/>
            <person name="Secka A."/>
            <person name="Antonio M."/>
            <person name="Oren A."/>
            <person name="Chaudhuri R.R."/>
            <person name="La Ragione R."/>
            <person name="Hildebrand F."/>
            <person name="Pallen M.J."/>
        </authorList>
    </citation>
    <scope>NUCLEOTIDE SEQUENCE</scope>
    <source>
        <strain evidence="4">ChiHcec3-11533</strain>
    </source>
</reference>
<keyword evidence="1" id="KW-0479">Metal-binding</keyword>
<dbReference type="CDD" id="cd07010">
    <property type="entry name" value="cupin_PMI_type_I_N_bac"/>
    <property type="match status" value="1"/>
</dbReference>
<feature type="domain" description="Phosphomannose isomerase type I catalytic" evidence="3">
    <location>
        <begin position="19"/>
        <end position="106"/>
    </location>
</feature>
<dbReference type="InterPro" id="IPR046457">
    <property type="entry name" value="PMI_typeI_cat"/>
</dbReference>
<evidence type="ECO:0000256" key="2">
    <source>
        <dbReference type="ARBA" id="ARBA00022833"/>
    </source>
</evidence>
<dbReference type="InterPro" id="IPR011051">
    <property type="entry name" value="RmlC_Cupin_sf"/>
</dbReference>
<dbReference type="PANTHER" id="PTHR42742">
    <property type="entry name" value="TRANSCRIPTIONAL REPRESSOR MPRA"/>
    <property type="match status" value="1"/>
</dbReference>
<dbReference type="AlphaFoldDB" id="A0A9D1LBB8"/>
<dbReference type="GO" id="GO:0004476">
    <property type="term" value="F:mannose-6-phosphate isomerase activity"/>
    <property type="evidence" value="ECO:0007669"/>
    <property type="project" value="InterPro"/>
</dbReference>